<protein>
    <submittedName>
        <fullName evidence="9">Uncharacterized protein involved in exopolysaccharide biosynthesis</fullName>
    </submittedName>
</protein>
<organism evidence="9 10">
    <name type="scientific">Allorhizobium borbori</name>
    <dbReference type="NCBI Taxonomy" id="485907"/>
    <lineage>
        <taxon>Bacteria</taxon>
        <taxon>Pseudomonadati</taxon>
        <taxon>Pseudomonadota</taxon>
        <taxon>Alphaproteobacteria</taxon>
        <taxon>Hyphomicrobiales</taxon>
        <taxon>Rhizobiaceae</taxon>
        <taxon>Rhizobium/Agrobacterium group</taxon>
        <taxon>Allorhizobium</taxon>
    </lineage>
</organism>
<evidence type="ECO:0000256" key="6">
    <source>
        <dbReference type="SAM" id="Phobius"/>
    </source>
</evidence>
<dbReference type="PANTHER" id="PTHR32309:SF13">
    <property type="entry name" value="FERRIC ENTEROBACTIN TRANSPORT PROTEIN FEPE"/>
    <property type="match status" value="1"/>
</dbReference>
<evidence type="ECO:0000256" key="5">
    <source>
        <dbReference type="ARBA" id="ARBA00023136"/>
    </source>
</evidence>
<evidence type="ECO:0000256" key="1">
    <source>
        <dbReference type="ARBA" id="ARBA00004651"/>
    </source>
</evidence>
<evidence type="ECO:0000256" key="2">
    <source>
        <dbReference type="ARBA" id="ARBA00022475"/>
    </source>
</evidence>
<feature type="domain" description="Polysaccharide chain length determinant N-terminal" evidence="7">
    <location>
        <begin position="2"/>
        <end position="93"/>
    </location>
</feature>
<comment type="subcellular location">
    <subcellularLocation>
        <location evidence="1">Cell membrane</location>
        <topology evidence="1">Multi-pass membrane protein</topology>
    </subcellularLocation>
</comment>
<evidence type="ECO:0000259" key="8">
    <source>
        <dbReference type="Pfam" id="PF13807"/>
    </source>
</evidence>
<dbReference type="EMBL" id="JACIDU010000032">
    <property type="protein sequence ID" value="MBB4105834.1"/>
    <property type="molecule type" value="Genomic_DNA"/>
</dbReference>
<keyword evidence="10" id="KW-1185">Reference proteome</keyword>
<feature type="transmembrane region" description="Helical" evidence="6">
    <location>
        <begin position="16"/>
        <end position="41"/>
    </location>
</feature>
<name>A0A7W6P4F1_9HYPH</name>
<comment type="caution">
    <text evidence="9">The sequence shown here is derived from an EMBL/GenBank/DDBJ whole genome shotgun (WGS) entry which is preliminary data.</text>
</comment>
<keyword evidence="5 6" id="KW-0472">Membrane</keyword>
<dbReference type="Pfam" id="PF02706">
    <property type="entry name" value="Wzz"/>
    <property type="match status" value="1"/>
</dbReference>
<sequence>MEIDIFQLPGIIRRRLHYIVLSVIACVVLAAFYLSTVVPLYRASTEILLDPQGLLADRRDLFVTGTSPQEQSSLESQTYIVQSRDVLNEVITSLSLADDPYFAKAAKLPAGASEEVKLAGISAALLKHLVVLRAGQSFVLSITAEHPDATRAALIANTVARTYLRKIADTRSDANRRASESFQAQASELRDRVLKAELAVDEFKEQNGLVTTGEKGLLIDQQVVGINEQLTQARLAEEQQKAKYDQTRNLTLAAIEAGAIPEVAQSQSIELLRSRYTTLLEREAELAAGLGSNHPQMRAVRSQLAGVRQSIDAEIGRLRESMRANYERAAANTKSINEQLSKLTRSSYDSSTALTRMRQLESEAEAVRTIYKTFLTRAEELGQTQSVNTNNSHVISEASPPAEAPSGLKKIVLIAAALFGIALGSGLAVLRELFGGIFTRKPGDVAERAGIPIIATLPVEPEAREGLLSGLTARFSRNPKHKTGSDFRRKRDLGMLRSVHFLLNTFGNRRPATILFVSPDTAPLQQDIVAEIAETMADLRQSVALAPGQILTPSSSGSINRSSTQRPMRGMLATRLEPEEADENLLMDDRLVYRRIPDIDLGRMAPPADFVLIDACGTEAVDYLPLLVEECDAIVIVTDLTAVKRKQIEELFSQLDAWKDKIPGQIVIGGDA</sequence>
<dbReference type="AlphaFoldDB" id="A0A7W6P4F1"/>
<evidence type="ECO:0000313" key="10">
    <source>
        <dbReference type="Proteomes" id="UP000584824"/>
    </source>
</evidence>
<keyword evidence="3 6" id="KW-0812">Transmembrane</keyword>
<dbReference type="Proteomes" id="UP000584824">
    <property type="component" value="Unassembled WGS sequence"/>
</dbReference>
<keyword evidence="4 6" id="KW-1133">Transmembrane helix</keyword>
<keyword evidence="2" id="KW-1003">Cell membrane</keyword>
<evidence type="ECO:0000313" key="9">
    <source>
        <dbReference type="EMBL" id="MBB4105834.1"/>
    </source>
</evidence>
<dbReference type="InterPro" id="IPR003856">
    <property type="entry name" value="LPS_length_determ_N"/>
</dbReference>
<dbReference type="PANTHER" id="PTHR32309">
    <property type="entry name" value="TYROSINE-PROTEIN KINASE"/>
    <property type="match status" value="1"/>
</dbReference>
<gene>
    <name evidence="9" type="ORF">GGQ66_004422</name>
</gene>
<evidence type="ECO:0000259" key="7">
    <source>
        <dbReference type="Pfam" id="PF02706"/>
    </source>
</evidence>
<evidence type="ECO:0000256" key="4">
    <source>
        <dbReference type="ARBA" id="ARBA00022989"/>
    </source>
</evidence>
<feature type="domain" description="Tyrosine-protein kinase G-rich" evidence="8">
    <location>
        <begin position="359"/>
        <end position="432"/>
    </location>
</feature>
<dbReference type="GO" id="GO:0004713">
    <property type="term" value="F:protein tyrosine kinase activity"/>
    <property type="evidence" value="ECO:0007669"/>
    <property type="project" value="TreeGrafter"/>
</dbReference>
<dbReference type="GO" id="GO:0005886">
    <property type="term" value="C:plasma membrane"/>
    <property type="evidence" value="ECO:0007669"/>
    <property type="project" value="UniProtKB-SubCell"/>
</dbReference>
<accession>A0A7W6P4F1</accession>
<dbReference type="InterPro" id="IPR050445">
    <property type="entry name" value="Bact_polysacc_biosynth/exp"/>
</dbReference>
<reference evidence="9 10" key="1">
    <citation type="submission" date="2020-08" db="EMBL/GenBank/DDBJ databases">
        <title>Genomic Encyclopedia of Type Strains, Phase IV (KMG-IV): sequencing the most valuable type-strain genomes for metagenomic binning, comparative biology and taxonomic classification.</title>
        <authorList>
            <person name="Goeker M."/>
        </authorList>
    </citation>
    <scope>NUCLEOTIDE SEQUENCE [LARGE SCALE GENOMIC DNA]</scope>
    <source>
        <strain evidence="9 10">DSM 26385</strain>
    </source>
</reference>
<dbReference type="RefSeq" id="WP_183795686.1">
    <property type="nucleotide sequence ID" value="NZ_JACIDU010000032.1"/>
</dbReference>
<evidence type="ECO:0000256" key="3">
    <source>
        <dbReference type="ARBA" id="ARBA00022692"/>
    </source>
</evidence>
<dbReference type="InterPro" id="IPR032807">
    <property type="entry name" value="GNVR"/>
</dbReference>
<dbReference type="Pfam" id="PF13807">
    <property type="entry name" value="GNVR"/>
    <property type="match status" value="1"/>
</dbReference>
<proteinExistence type="predicted"/>